<dbReference type="PANTHER" id="PTHR42755:SF1">
    <property type="entry name" value="3-DEOXY-D-MANNO-OCTULOSONIC ACID TRANSFERASE, MITOCHONDRIAL-RELATED"/>
    <property type="match status" value="1"/>
</dbReference>
<dbReference type="Gene3D" id="3.40.50.11720">
    <property type="entry name" value="3-Deoxy-D-manno-octulosonic-acid transferase, N-terminal domain"/>
    <property type="match status" value="1"/>
</dbReference>
<organism evidence="3">
    <name type="scientific">gut metagenome</name>
    <dbReference type="NCBI Taxonomy" id="749906"/>
    <lineage>
        <taxon>unclassified sequences</taxon>
        <taxon>metagenomes</taxon>
        <taxon>organismal metagenomes</taxon>
    </lineage>
</organism>
<evidence type="ECO:0000256" key="1">
    <source>
        <dbReference type="ARBA" id="ARBA00022679"/>
    </source>
</evidence>
<dbReference type="GO" id="GO:0016740">
    <property type="term" value="F:transferase activity"/>
    <property type="evidence" value="ECO:0007669"/>
    <property type="project" value="UniProtKB-KW"/>
</dbReference>
<evidence type="ECO:0000313" key="3">
    <source>
        <dbReference type="EMBL" id="EJX00893.1"/>
    </source>
</evidence>
<dbReference type="PANTHER" id="PTHR42755">
    <property type="entry name" value="3-DEOXY-MANNO-OCTULOSONATE CYTIDYLYLTRANSFERASE"/>
    <property type="match status" value="1"/>
</dbReference>
<dbReference type="AlphaFoldDB" id="J9GGG0"/>
<dbReference type="InterPro" id="IPR007507">
    <property type="entry name" value="Glycos_transf_N"/>
</dbReference>
<dbReference type="GO" id="GO:0009245">
    <property type="term" value="P:lipid A biosynthetic process"/>
    <property type="evidence" value="ECO:0007669"/>
    <property type="project" value="TreeGrafter"/>
</dbReference>
<gene>
    <name evidence="3" type="ORF">EVA_11003</name>
</gene>
<protein>
    <submittedName>
        <fullName evidence="3">Three-deoxy-D-manno-octulosonic-acid transferase domain-containing protein</fullName>
    </submittedName>
</protein>
<dbReference type="InterPro" id="IPR038107">
    <property type="entry name" value="Glycos_transf_N_sf"/>
</dbReference>
<comment type="caution">
    <text evidence="3">The sequence shown here is derived from an EMBL/GenBank/DDBJ whole genome shotgun (WGS) entry which is preliminary data.</text>
</comment>
<dbReference type="Gene3D" id="3.40.50.2000">
    <property type="entry name" value="Glycogen Phosphorylase B"/>
    <property type="match status" value="1"/>
</dbReference>
<dbReference type="GO" id="GO:0005886">
    <property type="term" value="C:plasma membrane"/>
    <property type="evidence" value="ECO:0007669"/>
    <property type="project" value="TreeGrafter"/>
</dbReference>
<name>J9GGG0_9ZZZZ</name>
<sequence>MICAHIVALFNKKAQLMTKGQRNTWNILRKEIGNDAYVWFHAASLGEFEQGRPLMERLRREHPEKKILLTFFSPSGYEVRKNYDGADIVCYLPFDTPLNAKKFIKLAHPEAAFFIKYEFWRNYIDILHRQQIPIYSVSSIFREKQVFFRWYGRKYARCLNRITHLFVQNEHSRELLKSIGVTDVTVVGDTRFDRVIDIMHAAKPLPLAECFASGQRVLVAGSSWQPDEDIILPYFNAHPELKLILAPHVVSEQHLQEIEGKLNRPAVRYTQATPETVANADCLIIDCYGLLSSIYRYATMAYVGGGFGVGIHNVPEAAVYGIPVIIGPNNQKFQEAQALLKNGGCREIHQTDDFLRVMDLFLNNPKELEKAGQAAGAYIARHAGAADTIFKQIYG</sequence>
<dbReference type="SUPFAM" id="SSF53756">
    <property type="entry name" value="UDP-Glycosyltransferase/glycogen phosphorylase"/>
    <property type="match status" value="1"/>
</dbReference>
<evidence type="ECO:0000259" key="2">
    <source>
        <dbReference type="Pfam" id="PF04413"/>
    </source>
</evidence>
<dbReference type="Pfam" id="PF04413">
    <property type="entry name" value="Glycos_transf_N"/>
    <property type="match status" value="1"/>
</dbReference>
<accession>J9GGG0</accession>
<reference evidence="3" key="1">
    <citation type="journal article" date="2012" name="PLoS ONE">
        <title>Gene sets for utilization of primary and secondary nutrition supplies in the distal gut of endangered iberian lynx.</title>
        <authorList>
            <person name="Alcaide M."/>
            <person name="Messina E."/>
            <person name="Richter M."/>
            <person name="Bargiela R."/>
            <person name="Peplies J."/>
            <person name="Huws S.A."/>
            <person name="Newbold C.J."/>
            <person name="Golyshin P.N."/>
            <person name="Simon M.A."/>
            <person name="Lopez G."/>
            <person name="Yakimov M.M."/>
            <person name="Ferrer M."/>
        </authorList>
    </citation>
    <scope>NUCLEOTIDE SEQUENCE</scope>
</reference>
<dbReference type="EMBL" id="AMCI01003185">
    <property type="protein sequence ID" value="EJX00893.1"/>
    <property type="molecule type" value="Genomic_DNA"/>
</dbReference>
<proteinExistence type="predicted"/>
<keyword evidence="1 3" id="KW-0808">Transferase</keyword>
<feature type="domain" description="3-deoxy-D-manno-octulosonic-acid transferase N-terminal" evidence="2">
    <location>
        <begin position="35"/>
        <end position="193"/>
    </location>
</feature>
<dbReference type="InterPro" id="IPR039901">
    <property type="entry name" value="Kdotransferase"/>
</dbReference>